<dbReference type="PANTHER" id="PTHR42829:SF2">
    <property type="entry name" value="NADH-UBIQUINONE OXIDOREDUCTASE CHAIN 5"/>
    <property type="match status" value="1"/>
</dbReference>
<organism evidence="9 10">
    <name type="scientific">Terrimicrobium sacchariphilum</name>
    <dbReference type="NCBI Taxonomy" id="690879"/>
    <lineage>
        <taxon>Bacteria</taxon>
        <taxon>Pseudomonadati</taxon>
        <taxon>Verrucomicrobiota</taxon>
        <taxon>Terrimicrobiia</taxon>
        <taxon>Terrimicrobiales</taxon>
        <taxon>Terrimicrobiaceae</taxon>
        <taxon>Terrimicrobium</taxon>
    </lineage>
</organism>
<dbReference type="OrthoDB" id="9807568at2"/>
<dbReference type="InParanoid" id="A0A146G827"/>
<name>A0A146G827_TERSA</name>
<comment type="subcellular location">
    <subcellularLocation>
        <location evidence="1">Endomembrane system</location>
        <topology evidence="1">Multi-pass membrane protein</topology>
    </subcellularLocation>
    <subcellularLocation>
        <location evidence="5">Membrane</location>
        <topology evidence="5">Multi-pass membrane protein</topology>
    </subcellularLocation>
</comment>
<keyword evidence="2 5" id="KW-0812">Transmembrane</keyword>
<feature type="transmembrane region" description="Helical" evidence="6">
    <location>
        <begin position="450"/>
        <end position="471"/>
    </location>
</feature>
<comment type="caution">
    <text evidence="9">The sequence shown here is derived from an EMBL/GenBank/DDBJ whole genome shotgun (WGS) entry which is preliminary data.</text>
</comment>
<feature type="transmembrane region" description="Helical" evidence="6">
    <location>
        <begin position="176"/>
        <end position="194"/>
    </location>
</feature>
<feature type="transmembrane region" description="Helical" evidence="6">
    <location>
        <begin position="206"/>
        <end position="225"/>
    </location>
</feature>
<dbReference type="EMBL" id="BDCO01000002">
    <property type="protein sequence ID" value="GAT33483.1"/>
    <property type="molecule type" value="Genomic_DNA"/>
</dbReference>
<feature type="transmembrane region" description="Helical" evidence="6">
    <location>
        <begin position="279"/>
        <end position="297"/>
    </location>
</feature>
<feature type="transmembrane region" description="Helical" evidence="6">
    <location>
        <begin position="110"/>
        <end position="130"/>
    </location>
</feature>
<evidence type="ECO:0000256" key="3">
    <source>
        <dbReference type="ARBA" id="ARBA00022989"/>
    </source>
</evidence>
<dbReference type="STRING" id="690879.TSACC_21900"/>
<dbReference type="GO" id="GO:0008137">
    <property type="term" value="F:NADH dehydrogenase (ubiquinone) activity"/>
    <property type="evidence" value="ECO:0007669"/>
    <property type="project" value="InterPro"/>
</dbReference>
<dbReference type="NCBIfam" id="TIGR01974">
    <property type="entry name" value="NDH_I_L"/>
    <property type="match status" value="1"/>
</dbReference>
<feature type="transmembrane region" description="Helical" evidence="6">
    <location>
        <begin position="409"/>
        <end position="430"/>
    </location>
</feature>
<dbReference type="InterPro" id="IPR018393">
    <property type="entry name" value="NADHpl_OxRdtase_5_subgr"/>
</dbReference>
<evidence type="ECO:0000256" key="2">
    <source>
        <dbReference type="ARBA" id="ARBA00022692"/>
    </source>
</evidence>
<dbReference type="Gene3D" id="1.20.5.2700">
    <property type="match status" value="1"/>
</dbReference>
<dbReference type="PANTHER" id="PTHR42829">
    <property type="entry name" value="NADH-UBIQUINONE OXIDOREDUCTASE CHAIN 5"/>
    <property type="match status" value="1"/>
</dbReference>
<feature type="transmembrane region" description="Helical" evidence="6">
    <location>
        <begin position="136"/>
        <end position="155"/>
    </location>
</feature>
<dbReference type="FunCoup" id="A0A146G827">
    <property type="interactions" value="215"/>
</dbReference>
<dbReference type="Proteomes" id="UP000076023">
    <property type="component" value="Unassembled WGS sequence"/>
</dbReference>
<dbReference type="PRINTS" id="PR01434">
    <property type="entry name" value="NADHDHGNASE5"/>
</dbReference>
<dbReference type="Pfam" id="PF00662">
    <property type="entry name" value="Proton_antipo_N"/>
    <property type="match status" value="1"/>
</dbReference>
<feature type="transmembrane region" description="Helical" evidence="6">
    <location>
        <begin position="31"/>
        <end position="51"/>
    </location>
</feature>
<proteinExistence type="predicted"/>
<evidence type="ECO:0000256" key="4">
    <source>
        <dbReference type="ARBA" id="ARBA00023136"/>
    </source>
</evidence>
<feature type="transmembrane region" description="Helical" evidence="6">
    <location>
        <begin position="304"/>
        <end position="324"/>
    </location>
</feature>
<feature type="transmembrane region" description="Helical" evidence="6">
    <location>
        <begin position="246"/>
        <end position="267"/>
    </location>
</feature>
<evidence type="ECO:0000256" key="6">
    <source>
        <dbReference type="SAM" id="Phobius"/>
    </source>
</evidence>
<dbReference type="GO" id="GO:0042773">
    <property type="term" value="P:ATP synthesis coupled electron transport"/>
    <property type="evidence" value="ECO:0007669"/>
    <property type="project" value="InterPro"/>
</dbReference>
<evidence type="ECO:0000313" key="10">
    <source>
        <dbReference type="Proteomes" id="UP000076023"/>
    </source>
</evidence>
<sequence length="602" mass="66204">MSTSLAPWIILFAPLVAATLILFFGKYSKPLSAGLAIAAAALGAYLSWTLFLSHEPIEAAKFTWLSLPNFTVEIGVTIDQLSKVMLLVVTNIATLVFIYSIGYMDHEEGYWRYFGGLALFLFSMLGIVLADNLVMMFIFWELVGVSSYILIGHYYSKDSAADACKQAFLVNRIGDFGFMLGILFVWLATGSIVFSEIFAKIPGAQFAGPATLTIGAILLFCGTVGKSAQLPLHVWLPNSMEGPTPVSSLLHAATMVAAGVYMLARIFPLLLTVDIARDVIAWVGGITCFVAALMATQQNDIKRILAYSTISQLGYMVLGAGVASTADVPMFHLFTHAFFKCLLFLCSGSVILGMHHEQDIWKMGALKNKMPLTLLCTLIGLLALSGCEFFSGFYSKDLIIAWAVEKQPFLGWLSAAAAGLTSFYMFRLFFVVFFGKPRSDHAKHAHESPAVMIIPMLLLAIPAWIGGYGFIEHPFFPNIEHPHHVPEILHYVLLALFLAGGIGGFLLYFKADKDPLNIPFFANRFYIDDLYAWIVKTFQDGLAWVSAWADRWIVDLILARGTALAAVVFGHVLRCLQIGNIQAYAFFFGAGVVGLLYFLIVR</sequence>
<feature type="transmembrane region" description="Helical" evidence="6">
    <location>
        <begin position="553"/>
        <end position="576"/>
    </location>
</feature>
<feature type="transmembrane region" description="Helical" evidence="6">
    <location>
        <begin position="6"/>
        <end position="24"/>
    </location>
</feature>
<feature type="transmembrane region" description="Helical" evidence="6">
    <location>
        <begin position="330"/>
        <end position="352"/>
    </location>
</feature>
<evidence type="ECO:0000313" key="9">
    <source>
        <dbReference type="EMBL" id="GAT33483.1"/>
    </source>
</evidence>
<dbReference type="GO" id="GO:0003954">
    <property type="term" value="F:NADH dehydrogenase activity"/>
    <property type="evidence" value="ECO:0007669"/>
    <property type="project" value="TreeGrafter"/>
</dbReference>
<dbReference type="InterPro" id="IPR001750">
    <property type="entry name" value="ND/Mrp_TM"/>
</dbReference>
<dbReference type="GO" id="GO:0016020">
    <property type="term" value="C:membrane"/>
    <property type="evidence" value="ECO:0007669"/>
    <property type="project" value="UniProtKB-SubCell"/>
</dbReference>
<keyword evidence="10" id="KW-1185">Reference proteome</keyword>
<feature type="transmembrane region" description="Helical" evidence="6">
    <location>
        <begin position="491"/>
        <end position="509"/>
    </location>
</feature>
<evidence type="ECO:0000259" key="7">
    <source>
        <dbReference type="Pfam" id="PF00361"/>
    </source>
</evidence>
<keyword evidence="3 6" id="KW-1133">Transmembrane helix</keyword>
<dbReference type="NCBIfam" id="NF005141">
    <property type="entry name" value="PRK06590.1"/>
    <property type="match status" value="1"/>
</dbReference>
<feature type="transmembrane region" description="Helical" evidence="6">
    <location>
        <begin position="372"/>
        <end position="394"/>
    </location>
</feature>
<dbReference type="RefSeq" id="WP_075079211.1">
    <property type="nucleotide sequence ID" value="NZ_BDCO01000002.1"/>
</dbReference>
<evidence type="ECO:0000259" key="8">
    <source>
        <dbReference type="Pfam" id="PF00662"/>
    </source>
</evidence>
<feature type="domain" description="NADH-Ubiquinone oxidoreductase (complex I) chain 5 N-terminal" evidence="8">
    <location>
        <begin position="64"/>
        <end position="114"/>
    </location>
</feature>
<feature type="transmembrane region" description="Helical" evidence="6">
    <location>
        <begin position="84"/>
        <end position="103"/>
    </location>
</feature>
<dbReference type="GO" id="GO:0012505">
    <property type="term" value="C:endomembrane system"/>
    <property type="evidence" value="ECO:0007669"/>
    <property type="project" value="UniProtKB-SubCell"/>
</dbReference>
<gene>
    <name evidence="9" type="ORF">TSACC_21900</name>
</gene>
<dbReference type="PRINTS" id="PR01435">
    <property type="entry name" value="NPOXDRDTASE5"/>
</dbReference>
<reference evidence="10" key="1">
    <citation type="journal article" date="2017" name="Genome Announc.">
        <title>Draft Genome Sequence of Terrimicrobium sacchariphilum NM-5T, a Facultative Anaerobic Soil Bacterium of the Class Spartobacteria.</title>
        <authorList>
            <person name="Qiu Y.L."/>
            <person name="Tourlousse D.M."/>
            <person name="Matsuura N."/>
            <person name="Ohashi A."/>
            <person name="Sekiguchi Y."/>
        </authorList>
    </citation>
    <scope>NUCLEOTIDE SEQUENCE [LARGE SCALE GENOMIC DNA]</scope>
    <source>
        <strain evidence="10">NM-5</strain>
    </source>
</reference>
<dbReference type="GO" id="GO:0015990">
    <property type="term" value="P:electron transport coupled proton transport"/>
    <property type="evidence" value="ECO:0007669"/>
    <property type="project" value="TreeGrafter"/>
</dbReference>
<protein>
    <submittedName>
        <fullName evidence="9">NADH-quinone oxidoreductase subunit L</fullName>
    </submittedName>
</protein>
<dbReference type="InterPro" id="IPR001516">
    <property type="entry name" value="Proton_antipo_N"/>
</dbReference>
<accession>A0A146G827</accession>
<feature type="transmembrane region" description="Helical" evidence="6">
    <location>
        <begin position="583"/>
        <end position="600"/>
    </location>
</feature>
<dbReference type="Pfam" id="PF00361">
    <property type="entry name" value="Proton_antipo_M"/>
    <property type="match status" value="1"/>
</dbReference>
<keyword evidence="4 6" id="KW-0472">Membrane</keyword>
<dbReference type="InterPro" id="IPR003945">
    <property type="entry name" value="NU5C-like"/>
</dbReference>
<dbReference type="AlphaFoldDB" id="A0A146G827"/>
<feature type="domain" description="NADH:quinone oxidoreductase/Mrp antiporter transmembrane" evidence="7">
    <location>
        <begin position="130"/>
        <end position="416"/>
    </location>
</feature>
<evidence type="ECO:0000256" key="1">
    <source>
        <dbReference type="ARBA" id="ARBA00004127"/>
    </source>
</evidence>
<evidence type="ECO:0000256" key="5">
    <source>
        <dbReference type="RuleBase" id="RU000320"/>
    </source>
</evidence>